<name>A0A0D6EX01_9PROT</name>
<sequence>MKKNPPCVMTFSATDPTGGAGLQADVLTLASLGCHPLSITTAITVQDTSGVESMMAFDADWVNDQARTLLEDMEVAAFKLGLLGNVETIAMIAEIVADYPTIPLIIDPVLASGRGDALVTNEMINAMSDLLLSQATLITPNSIEARRLAFKDGDDFGEASLDECAERLLNTGCQLALITGTHEVTTEVINTLYNENGKVKSYNWERLVGSYHGSGCTLASAIAGCMALGSTLEEAIQEGQRFTWQSLKHGYKPGMGQFIPDRLFWAHDDELEYARFIHH</sequence>
<evidence type="ECO:0000256" key="1">
    <source>
        <dbReference type="ARBA" id="ARBA00004948"/>
    </source>
</evidence>
<dbReference type="OrthoDB" id="9810880at2"/>
<organism evidence="4 5">
    <name type="scientific">Candidatus Methylopumilus planktonicus</name>
    <dbReference type="NCBI Taxonomy" id="1581557"/>
    <lineage>
        <taxon>Bacteria</taxon>
        <taxon>Pseudomonadati</taxon>
        <taxon>Pseudomonadota</taxon>
        <taxon>Betaproteobacteria</taxon>
        <taxon>Nitrosomonadales</taxon>
        <taxon>Methylophilaceae</taxon>
        <taxon>Candidatus Methylopumilus</taxon>
    </lineage>
</organism>
<dbReference type="Gene3D" id="3.40.1190.20">
    <property type="match status" value="1"/>
</dbReference>
<dbReference type="GO" id="GO:0009229">
    <property type="term" value="P:thiamine diphosphate biosynthetic process"/>
    <property type="evidence" value="ECO:0007669"/>
    <property type="project" value="UniProtKB-UniPathway"/>
</dbReference>
<dbReference type="EMBL" id="LN827929">
    <property type="protein sequence ID" value="CEZ20255.1"/>
    <property type="molecule type" value="Genomic_DNA"/>
</dbReference>
<dbReference type="AlphaFoldDB" id="A0A0D6EX01"/>
<dbReference type="KEGG" id="mbat:BN1208_1375"/>
<keyword evidence="5" id="KW-1185">Reference proteome</keyword>
<dbReference type="UniPathway" id="UPA00060">
    <property type="reaction ID" value="UER00138"/>
</dbReference>
<dbReference type="SUPFAM" id="SSF53613">
    <property type="entry name" value="Ribokinase-like"/>
    <property type="match status" value="1"/>
</dbReference>
<accession>A0A0D6EX01</accession>
<dbReference type="HOGENOM" id="CLU_020520_0_2_4"/>
<dbReference type="PANTHER" id="PTHR20858">
    <property type="entry name" value="PHOSPHOMETHYLPYRIMIDINE KINASE"/>
    <property type="match status" value="1"/>
</dbReference>
<proteinExistence type="predicted"/>
<dbReference type="STRING" id="1581557.BN1208_1375"/>
<dbReference type="GO" id="GO:0009228">
    <property type="term" value="P:thiamine biosynthetic process"/>
    <property type="evidence" value="ECO:0007669"/>
    <property type="project" value="InterPro"/>
</dbReference>
<dbReference type="PANTHER" id="PTHR20858:SF17">
    <property type="entry name" value="HYDROXYMETHYLPYRIMIDINE_PHOSPHOMETHYLPYRIMIDINE KINASE THI20-RELATED"/>
    <property type="match status" value="1"/>
</dbReference>
<dbReference type="GO" id="GO:0005829">
    <property type="term" value="C:cytosol"/>
    <property type="evidence" value="ECO:0007669"/>
    <property type="project" value="TreeGrafter"/>
</dbReference>
<keyword evidence="4" id="KW-0418">Kinase</keyword>
<dbReference type="GO" id="GO:0008972">
    <property type="term" value="F:phosphomethylpyrimidine kinase activity"/>
    <property type="evidence" value="ECO:0007669"/>
    <property type="project" value="InterPro"/>
</dbReference>
<dbReference type="RefSeq" id="WP_046489070.1">
    <property type="nucleotide sequence ID" value="NZ_LN827929.1"/>
</dbReference>
<dbReference type="EC" id="2.7.1.49" evidence="2"/>
<dbReference type="Proteomes" id="UP000064007">
    <property type="component" value="Chromosome 1"/>
</dbReference>
<dbReference type="InterPro" id="IPR004399">
    <property type="entry name" value="HMP/HMP-P_kinase_dom"/>
</dbReference>
<dbReference type="GO" id="GO:0008902">
    <property type="term" value="F:hydroxymethylpyrimidine kinase activity"/>
    <property type="evidence" value="ECO:0007669"/>
    <property type="project" value="UniProtKB-EC"/>
</dbReference>
<dbReference type="Pfam" id="PF08543">
    <property type="entry name" value="Phos_pyr_kin"/>
    <property type="match status" value="1"/>
</dbReference>
<protein>
    <recommendedName>
        <fullName evidence="2">hydroxymethylpyrimidine kinase</fullName>
        <ecNumber evidence="2">2.7.1.49</ecNumber>
    </recommendedName>
</protein>
<evidence type="ECO:0000259" key="3">
    <source>
        <dbReference type="Pfam" id="PF08543"/>
    </source>
</evidence>
<evidence type="ECO:0000313" key="5">
    <source>
        <dbReference type="Proteomes" id="UP000064007"/>
    </source>
</evidence>
<comment type="pathway">
    <text evidence="1">Cofactor biosynthesis; thiamine diphosphate biosynthesis.</text>
</comment>
<dbReference type="InterPro" id="IPR013749">
    <property type="entry name" value="PM/HMP-P_kinase-1"/>
</dbReference>
<feature type="domain" description="Pyridoxamine kinase/Phosphomethylpyrimidine kinase" evidence="3">
    <location>
        <begin position="15"/>
        <end position="257"/>
    </location>
</feature>
<evidence type="ECO:0000256" key="2">
    <source>
        <dbReference type="ARBA" id="ARBA00012135"/>
    </source>
</evidence>
<gene>
    <name evidence="4" type="ORF">BN1208_1375</name>
</gene>
<dbReference type="InterPro" id="IPR029056">
    <property type="entry name" value="Ribokinase-like"/>
</dbReference>
<evidence type="ECO:0000313" key="4">
    <source>
        <dbReference type="EMBL" id="CEZ20255.1"/>
    </source>
</evidence>
<reference evidence="5" key="1">
    <citation type="submission" date="2014-12" db="EMBL/GenBank/DDBJ databases">
        <authorList>
            <person name="Salcher M.M."/>
        </authorList>
    </citation>
    <scope>NUCLEOTIDE SEQUENCE [LARGE SCALE GENOMIC DNA]</scope>
    <source>
        <strain evidence="5">MMS-10A-171</strain>
    </source>
</reference>
<dbReference type="CDD" id="cd01169">
    <property type="entry name" value="HMPP_kinase"/>
    <property type="match status" value="1"/>
</dbReference>
<keyword evidence="4" id="KW-0808">Transferase</keyword>